<sequence>MTPLTIAEQSFLKLDTPQQAKPAAAKAVSGAGFGNVMAQAQEDAPAKAQTAIATDTSDQQSGEGHTPAKAEAANSDAAPADAQTKAKVPAEAASSTAKAVTANVSEDVLPMMARLPEGGLTTKAAASDTAIARMTVKSTADGGKTVAAAAKIQETVSLEVAQPASRAQDAIEATSLNIEGLRPAVEGSAKAPAAPELVALGAGKETAALTEPQVDGEIALVQPQAKEKLQALNTTTSTAALTLQQAGEPTSAEGDAPVTTHASLSLRAQVGVKAAKPQAESQAASAAAEQIVAKANDGTEPAKSDSLEIASPEIAALQPEASLKDAVSEAAQPEVAQAEAVADPATDAALKVATVGAAVAAPVAARQSDSAQPAGRQSKAAPVMTADASKAPKAQAQGTPQQTTAQPIAPQAGKTAQADAPLTEDTPKSKGVESKVASAPSSFEQAMQQAVTKDAGPELSEVAAKPAELPQQAAAPQQPLAAVAPQVQVTNAPEAFQQLETAARDVATTELAMDQAEWPENMIESIGLETLADGEAMEIQLTPENMGRVQLRMELRDGAASISIVTETSEAAKQFNDNQQKLAELLAKQGVELANHNASTGRDHGRNDQGGQNGSAQANNNQSDATNGIEQTEAITARKDPNRLVDVQA</sequence>
<feature type="compositionally biased region" description="Polar residues" evidence="1">
    <location>
        <begin position="439"/>
        <end position="451"/>
    </location>
</feature>
<dbReference type="EMBL" id="FMJB01000063">
    <property type="protein sequence ID" value="SCM69110.1"/>
    <property type="molecule type" value="Genomic_DNA"/>
</dbReference>
<dbReference type="Proteomes" id="UP000184085">
    <property type="component" value="Unassembled WGS sequence"/>
</dbReference>
<feature type="compositionally biased region" description="Low complexity" evidence="1">
    <location>
        <begin position="69"/>
        <end position="82"/>
    </location>
</feature>
<protein>
    <recommendedName>
        <fullName evidence="2">Flagellar hook-length control protein-like C-terminal domain-containing protein</fullName>
    </recommendedName>
</protein>
<feature type="compositionally biased region" description="Polar residues" evidence="1">
    <location>
        <begin position="51"/>
        <end position="63"/>
    </location>
</feature>
<feature type="region of interest" description="Disordered" evidence="1">
    <location>
        <begin position="364"/>
        <end position="459"/>
    </location>
</feature>
<evidence type="ECO:0000313" key="3">
    <source>
        <dbReference type="EMBL" id="SCM69110.1"/>
    </source>
</evidence>
<dbReference type="CDD" id="cd17470">
    <property type="entry name" value="T3SS_Flik_C"/>
    <property type="match status" value="1"/>
</dbReference>
<proteinExistence type="predicted"/>
<dbReference type="Gene3D" id="3.30.750.140">
    <property type="match status" value="1"/>
</dbReference>
<feature type="domain" description="Flagellar hook-length control protein-like C-terminal" evidence="2">
    <location>
        <begin position="535"/>
        <end position="605"/>
    </location>
</feature>
<feature type="compositionally biased region" description="Low complexity" evidence="1">
    <location>
        <begin position="614"/>
        <end position="625"/>
    </location>
</feature>
<dbReference type="Pfam" id="PF02120">
    <property type="entry name" value="Flg_hook"/>
    <property type="match status" value="1"/>
</dbReference>
<evidence type="ECO:0000256" key="1">
    <source>
        <dbReference type="SAM" id="MobiDB-lite"/>
    </source>
</evidence>
<reference evidence="4" key="1">
    <citation type="submission" date="2016-09" db="EMBL/GenBank/DDBJ databases">
        <authorList>
            <person name="Wibberg D."/>
        </authorList>
    </citation>
    <scope>NUCLEOTIDE SEQUENCE [LARGE SCALE GENOMIC DNA]</scope>
</reference>
<organism evidence="3 4">
    <name type="scientific">Donghicola eburneus</name>
    <dbReference type="NCBI Taxonomy" id="393278"/>
    <lineage>
        <taxon>Bacteria</taxon>
        <taxon>Pseudomonadati</taxon>
        <taxon>Pseudomonadota</taxon>
        <taxon>Alphaproteobacteria</taxon>
        <taxon>Rhodobacterales</taxon>
        <taxon>Roseobacteraceae</taxon>
        <taxon>Donghicola</taxon>
    </lineage>
</organism>
<feature type="compositionally biased region" description="Low complexity" evidence="1">
    <location>
        <begin position="391"/>
        <end position="412"/>
    </location>
</feature>
<feature type="region of interest" description="Disordered" evidence="1">
    <location>
        <begin position="597"/>
        <end position="649"/>
    </location>
</feature>
<gene>
    <name evidence="3" type="ORF">KARMA_3343</name>
</gene>
<feature type="region of interest" description="Disordered" evidence="1">
    <location>
        <begin position="39"/>
        <end position="99"/>
    </location>
</feature>
<keyword evidence="4" id="KW-1185">Reference proteome</keyword>
<dbReference type="InterPro" id="IPR038610">
    <property type="entry name" value="FliK-like_C_sf"/>
</dbReference>
<name>A0A1M4N2J5_9RHOB</name>
<accession>A0A1M4N2J5</accession>
<evidence type="ECO:0000313" key="4">
    <source>
        <dbReference type="Proteomes" id="UP000184085"/>
    </source>
</evidence>
<dbReference type="InterPro" id="IPR021136">
    <property type="entry name" value="Flagellar_hook_control-like_C"/>
</dbReference>
<dbReference type="RefSeq" id="WP_072708349.1">
    <property type="nucleotide sequence ID" value="NZ_FMJB01000063.1"/>
</dbReference>
<dbReference type="AlphaFoldDB" id="A0A1M4N2J5"/>
<evidence type="ECO:0000259" key="2">
    <source>
        <dbReference type="Pfam" id="PF02120"/>
    </source>
</evidence>